<proteinExistence type="predicted"/>
<dbReference type="GO" id="GO:0047661">
    <property type="term" value="F:amino-acid racemase activity"/>
    <property type="evidence" value="ECO:0007669"/>
    <property type="project" value="InterPro"/>
</dbReference>
<gene>
    <name evidence="1" type="ORF">S12H4_33836</name>
</gene>
<dbReference type="EMBL" id="BARW01019976">
    <property type="protein sequence ID" value="GAJ01204.1"/>
    <property type="molecule type" value="Genomic_DNA"/>
</dbReference>
<evidence type="ECO:0008006" key="2">
    <source>
        <dbReference type="Google" id="ProtNLM"/>
    </source>
</evidence>
<dbReference type="AlphaFoldDB" id="X1T7F4"/>
<dbReference type="InterPro" id="IPR001920">
    <property type="entry name" value="Asp/Glu_race"/>
</dbReference>
<dbReference type="InterPro" id="IPR015942">
    <property type="entry name" value="Asp/Glu/hydantoin_racemase"/>
</dbReference>
<dbReference type="SUPFAM" id="SSF53681">
    <property type="entry name" value="Aspartate/glutamate racemase"/>
    <property type="match status" value="1"/>
</dbReference>
<reference evidence="1" key="1">
    <citation type="journal article" date="2014" name="Front. Microbiol.">
        <title>High frequency of phylogenetically diverse reductive dehalogenase-homologous genes in deep subseafloor sedimentary metagenomes.</title>
        <authorList>
            <person name="Kawai M."/>
            <person name="Futagami T."/>
            <person name="Toyoda A."/>
            <person name="Takaki Y."/>
            <person name="Nishi S."/>
            <person name="Hori S."/>
            <person name="Arai W."/>
            <person name="Tsubouchi T."/>
            <person name="Morono Y."/>
            <person name="Uchiyama I."/>
            <person name="Ito T."/>
            <person name="Fujiyama A."/>
            <person name="Inagaki F."/>
            <person name="Takami H."/>
        </authorList>
    </citation>
    <scope>NUCLEOTIDE SEQUENCE</scope>
    <source>
        <strain evidence="1">Expedition CK06-06</strain>
    </source>
</reference>
<accession>X1T7F4</accession>
<comment type="caution">
    <text evidence="1">The sequence shown here is derived from an EMBL/GenBank/DDBJ whole genome shotgun (WGS) entry which is preliminary data.</text>
</comment>
<sequence>MKIIGLIGGMSWESSLEYYRIINEAVKEKLGGFFSAKSVMYSVNFEEIEKLQHKGDWQAATELMLDAAQRVERAGAE</sequence>
<evidence type="ECO:0000313" key="1">
    <source>
        <dbReference type="EMBL" id="GAJ01204.1"/>
    </source>
</evidence>
<dbReference type="Gene3D" id="3.40.50.1860">
    <property type="match status" value="1"/>
</dbReference>
<protein>
    <recommendedName>
        <fullName evidence="2">Aspartate racemase</fullName>
    </recommendedName>
</protein>
<dbReference type="Pfam" id="PF01177">
    <property type="entry name" value="Asp_Glu_race"/>
    <property type="match status" value="1"/>
</dbReference>
<organism evidence="1">
    <name type="scientific">marine sediment metagenome</name>
    <dbReference type="NCBI Taxonomy" id="412755"/>
    <lineage>
        <taxon>unclassified sequences</taxon>
        <taxon>metagenomes</taxon>
        <taxon>ecological metagenomes</taxon>
    </lineage>
</organism>
<name>X1T7F4_9ZZZZ</name>
<feature type="non-terminal residue" evidence="1">
    <location>
        <position position="77"/>
    </location>
</feature>